<dbReference type="VEuPathDB" id="TriTrypDB:BSAL_10530"/>
<feature type="compositionally biased region" description="Low complexity" evidence="2">
    <location>
        <begin position="1492"/>
        <end position="1501"/>
    </location>
</feature>
<proteinExistence type="predicted"/>
<feature type="region of interest" description="Disordered" evidence="2">
    <location>
        <begin position="235"/>
        <end position="284"/>
    </location>
</feature>
<feature type="region of interest" description="Disordered" evidence="2">
    <location>
        <begin position="690"/>
        <end position="713"/>
    </location>
</feature>
<feature type="region of interest" description="Disordered" evidence="2">
    <location>
        <begin position="1084"/>
        <end position="1129"/>
    </location>
</feature>
<evidence type="ECO:0000313" key="4">
    <source>
        <dbReference type="Proteomes" id="UP000051952"/>
    </source>
</evidence>
<feature type="compositionally biased region" description="Low complexity" evidence="2">
    <location>
        <begin position="438"/>
        <end position="459"/>
    </location>
</feature>
<feature type="region of interest" description="Disordered" evidence="2">
    <location>
        <begin position="1"/>
        <end position="69"/>
    </location>
</feature>
<organism evidence="3 4">
    <name type="scientific">Bodo saltans</name>
    <name type="common">Flagellated protozoan</name>
    <dbReference type="NCBI Taxonomy" id="75058"/>
    <lineage>
        <taxon>Eukaryota</taxon>
        <taxon>Discoba</taxon>
        <taxon>Euglenozoa</taxon>
        <taxon>Kinetoplastea</taxon>
        <taxon>Metakinetoplastina</taxon>
        <taxon>Eubodonida</taxon>
        <taxon>Bodonidae</taxon>
        <taxon>Bodo</taxon>
    </lineage>
</organism>
<sequence>MRPHTSSFDHHRTPLRFVSTLPPLQQQDQQQQQQPQSASLHDQERSGARYHHDPQELAQQFSPDPLAPRYSIPPLGSYGLWSKRPKLISTPSTSSTATTGKSIHGDAGLSPDPQIEDDRDVSSQFASPPSFLKPTMSAQRSSTGNTSSMSSGNHVKVNFHSSAHAAEGVSPIAFAQHDDDETATKIGDASHIAHNDGDHSTFLAPDDMDFARLAGGHGGEDRLELISDTVAHLPSSYAQTPDPAHRRRRDIGGGSAMGSKTAAATPPPPSSFMDSLPSPGVGGFTTSSHVKELASKYFSMVRQSQQEEAERADVVVIGSNPTLATPSRRPTSESSAANLRTPAGNSIPSAAAAASFSPAPRVPTTNGIFHHPQHHLISREFELCSDALVYATDDNNKSNKKFNEDLDDASSLTNQQAFLVNECYVRRRLVSANRTGSDDISVSDDTSTDASSSSPNASDGTHLAKGRHQFNPSSTKKKNATCLTFAGQAEISSLVNMGDVALCRLIDVRTQFSAEREHHAHFLRATTATCNTLPLQIQLSMPTRTALRNAIHERQQKRQHDDDENAKPDRNTYASEEHLEEGSVALEEKLAAIEAMIHSYYSHNMNDTSVAEDIDSADDHRTNSQLLQESLQSVFDLRNGYRSVMHKSSSSSSSGAPPHAISSLLELQQCLHAVLDSLLAEVAAVSAESSGQQQQQQTPAKKQQHPVADNGSFDFDMAMDDVQTHQAQEEAHKHAGNLSLGAAARRELLQILHKYIAHCCEAVESASSGKHSSAALDAARALTDRILREQQSKLSTMVISEQARIAKCKDMTKTCDATVAALQSRKNAAIVEQHQFLVDNDALIQSTLRKIDELYGTLEDCINKRSTKLKSYSTDLATLACNEFEAEELAKSATAALQTALQTTLSTTQQRNAEAMVSAVLPAVLTAARSTQASALEQQKFELQNRQASLQDCGVRLAVLQRNCVSQWVDVLLRNQQREEERAQSLQLQIRDAASRYHQEDVDLFRGQYDDTMERRKKIDSEISQLEEMMRSDEKLLSMHVPNFPSHLAVAMQTQNQYHSQSQHQYYDASFTANTSYYSQPHQQMYQQNTGGGGGMSRPHSSSGNVPTTTSAGVWQGTPSRSPPRRSQRLGAAQYLAQGESPAGMGSQPQHYGMQSPAPMYHQTAGALHVDPMSPMPNHIHHQTQGLPQQQQQQYYQQQQPHQSMMVHNTSVASSMKTPLKQTIAQTSAMYDFVQSPATQPQQQHHNIVPTGTSAKKQPSQQHQPFSPLPVYPTPSAAPTQQHAHQRQHQNIVPSMSLVLVDEDDHHMPARRRARAEARPTREISIQEQQVAFDHSQFPRARSYGSDVIETAADDDDDEVAQLHEQENDVAMSIPGEEDDADGDDRMIQNNFASVRRVRARAVSPIANTTRSPNDDDDEFGRNWPRERDYSPMKRPEGDNDSSEGASPAPRCDSPEPRRMTAAMFSTVDPPSPVPQRSQSLGRCESDRSSKSAVLPASTLPPLSPPEFSMHPVTQSSTGVFSQQQQQQYALSPMPSSPTPRDPNAFEAAPGFAWHNRTISGNSQVLATDDFDDDEDDDGTELVDVDELTVEDVVTLFRRSPTMSAKWVAILHDADVETMKDIRVLHMSSSVWAAFLQHHPLLKSMLETLLENPRHFVSNDE</sequence>
<feature type="region of interest" description="Disordered" evidence="2">
    <location>
        <begin position="1365"/>
        <end position="1385"/>
    </location>
</feature>
<protein>
    <submittedName>
        <fullName evidence="3">Uncharacterized protein</fullName>
    </submittedName>
</protein>
<feature type="region of interest" description="Disordered" evidence="2">
    <location>
        <begin position="1404"/>
        <end position="1514"/>
    </location>
</feature>
<feature type="region of interest" description="Disordered" evidence="2">
    <location>
        <begin position="318"/>
        <end position="358"/>
    </location>
</feature>
<feature type="region of interest" description="Disordered" evidence="2">
    <location>
        <begin position="1140"/>
        <end position="1159"/>
    </location>
</feature>
<feature type="region of interest" description="Disordered" evidence="2">
    <location>
        <begin position="1168"/>
        <end position="1201"/>
    </location>
</feature>
<keyword evidence="1" id="KW-0175">Coiled coil</keyword>
<feature type="coiled-coil region" evidence="1">
    <location>
        <begin position="969"/>
        <end position="1029"/>
    </location>
</feature>
<feature type="compositionally biased region" description="Low complexity" evidence="2">
    <location>
        <begin position="89"/>
        <end position="102"/>
    </location>
</feature>
<feature type="compositionally biased region" description="Polar residues" evidence="2">
    <location>
        <begin position="1236"/>
        <end position="1265"/>
    </location>
</feature>
<reference evidence="4" key="1">
    <citation type="submission" date="2015-09" db="EMBL/GenBank/DDBJ databases">
        <authorList>
            <consortium name="Pathogen Informatics"/>
        </authorList>
    </citation>
    <scope>NUCLEOTIDE SEQUENCE [LARGE SCALE GENOMIC DNA]</scope>
    <source>
        <strain evidence="4">Lake Konstanz</strain>
    </source>
</reference>
<feature type="region of interest" description="Disordered" evidence="2">
    <location>
        <begin position="89"/>
        <end position="154"/>
    </location>
</feature>
<gene>
    <name evidence="3" type="ORF">BSAL_10530</name>
</gene>
<name>A0A0S4JED9_BODSA</name>
<feature type="compositionally biased region" description="Low complexity" evidence="2">
    <location>
        <begin position="1183"/>
        <end position="1201"/>
    </location>
</feature>
<feature type="region of interest" description="Disordered" evidence="2">
    <location>
        <begin position="1236"/>
        <end position="1288"/>
    </location>
</feature>
<feature type="compositionally biased region" description="Low complexity" evidence="2">
    <location>
        <begin position="141"/>
        <end position="153"/>
    </location>
</feature>
<feature type="region of interest" description="Disordered" evidence="2">
    <location>
        <begin position="436"/>
        <end position="477"/>
    </location>
</feature>
<dbReference type="EMBL" id="CYKH01001538">
    <property type="protein sequence ID" value="CUG87535.1"/>
    <property type="molecule type" value="Genomic_DNA"/>
</dbReference>
<feature type="compositionally biased region" description="Polar residues" evidence="2">
    <location>
        <begin position="1099"/>
        <end position="1113"/>
    </location>
</feature>
<keyword evidence="4" id="KW-1185">Reference proteome</keyword>
<feature type="region of interest" description="Disordered" evidence="2">
    <location>
        <begin position="552"/>
        <end position="581"/>
    </location>
</feature>
<evidence type="ECO:0000313" key="3">
    <source>
        <dbReference type="EMBL" id="CUG87535.1"/>
    </source>
</evidence>
<feature type="compositionally biased region" description="Polar residues" evidence="2">
    <location>
        <begin position="1277"/>
        <end position="1288"/>
    </location>
</feature>
<feature type="compositionally biased region" description="Basic and acidic residues" evidence="2">
    <location>
        <begin position="41"/>
        <end position="55"/>
    </location>
</feature>
<evidence type="ECO:0000256" key="1">
    <source>
        <dbReference type="SAM" id="Coils"/>
    </source>
</evidence>
<evidence type="ECO:0000256" key="2">
    <source>
        <dbReference type="SAM" id="MobiDB-lite"/>
    </source>
</evidence>
<feature type="compositionally biased region" description="Low complexity" evidence="2">
    <location>
        <begin position="21"/>
        <end position="36"/>
    </location>
</feature>
<dbReference type="Proteomes" id="UP000051952">
    <property type="component" value="Unassembled WGS sequence"/>
</dbReference>
<feature type="compositionally biased region" description="Polar residues" evidence="2">
    <location>
        <begin position="319"/>
        <end position="338"/>
    </location>
</feature>
<accession>A0A0S4JED9</accession>
<feature type="compositionally biased region" description="Low complexity" evidence="2">
    <location>
        <begin position="342"/>
        <end position="358"/>
    </location>
</feature>
<feature type="compositionally biased region" description="Basic and acidic residues" evidence="2">
    <location>
        <begin position="1420"/>
        <end position="1438"/>
    </location>
</feature>